<sequence>MSTHAPYTVPYGDVVDGYVLRCDCGCSLFESYPTEREAEQAREAAADLDTG</sequence>
<proteinExistence type="predicted"/>
<dbReference type="RefSeq" id="WP_165438396.1">
    <property type="nucleotide sequence ID" value="NZ_SHKL01000001.1"/>
</dbReference>
<evidence type="ECO:0000313" key="1">
    <source>
        <dbReference type="EMBL" id="RZT86889.1"/>
    </source>
</evidence>
<protein>
    <submittedName>
        <fullName evidence="1">Uncharacterized protein</fullName>
    </submittedName>
</protein>
<reference evidence="1 2" key="1">
    <citation type="submission" date="2019-02" db="EMBL/GenBank/DDBJ databases">
        <title>Sequencing the genomes of 1000 actinobacteria strains.</title>
        <authorList>
            <person name="Klenk H.-P."/>
        </authorList>
    </citation>
    <scope>NUCLEOTIDE SEQUENCE [LARGE SCALE GENOMIC DNA]</scope>
    <source>
        <strain evidence="1 2">DSM 45779</strain>
    </source>
</reference>
<organism evidence="1 2">
    <name type="scientific">Pseudonocardia sediminis</name>
    <dbReference type="NCBI Taxonomy" id="1397368"/>
    <lineage>
        <taxon>Bacteria</taxon>
        <taxon>Bacillati</taxon>
        <taxon>Actinomycetota</taxon>
        <taxon>Actinomycetes</taxon>
        <taxon>Pseudonocardiales</taxon>
        <taxon>Pseudonocardiaceae</taxon>
        <taxon>Pseudonocardia</taxon>
    </lineage>
</organism>
<evidence type="ECO:0000313" key="2">
    <source>
        <dbReference type="Proteomes" id="UP000291591"/>
    </source>
</evidence>
<dbReference type="AlphaFoldDB" id="A0A4Q7V2S9"/>
<dbReference type="Proteomes" id="UP000291591">
    <property type="component" value="Unassembled WGS sequence"/>
</dbReference>
<name>A0A4Q7V2S9_PSEST</name>
<keyword evidence="2" id="KW-1185">Reference proteome</keyword>
<gene>
    <name evidence="1" type="ORF">EV383_3788</name>
</gene>
<dbReference type="EMBL" id="SHKL01000001">
    <property type="protein sequence ID" value="RZT86889.1"/>
    <property type="molecule type" value="Genomic_DNA"/>
</dbReference>
<accession>A0A4Q7V2S9</accession>
<comment type="caution">
    <text evidence="1">The sequence shown here is derived from an EMBL/GenBank/DDBJ whole genome shotgun (WGS) entry which is preliminary data.</text>
</comment>